<dbReference type="Pfam" id="PF00648">
    <property type="entry name" value="Peptidase_C2"/>
    <property type="match status" value="1"/>
</dbReference>
<feature type="domain" description="C2" evidence="7">
    <location>
        <begin position="475"/>
        <end position="595"/>
    </location>
</feature>
<comment type="similarity">
    <text evidence="1">Belongs to the peptidase C2 family.</text>
</comment>
<dbReference type="InterPro" id="IPR035892">
    <property type="entry name" value="C2_domain_sf"/>
</dbReference>
<dbReference type="Proteomes" id="UP000749559">
    <property type="component" value="Unassembled WGS sequence"/>
</dbReference>
<keyword evidence="10" id="KW-1185">Reference proteome</keyword>
<dbReference type="SMART" id="SM00720">
    <property type="entry name" value="calpain_III"/>
    <property type="match status" value="1"/>
</dbReference>
<evidence type="ECO:0008006" key="11">
    <source>
        <dbReference type="Google" id="ProtNLM"/>
    </source>
</evidence>
<dbReference type="SUPFAM" id="SSF49758">
    <property type="entry name" value="Calpain large subunit, middle domain (domain III)"/>
    <property type="match status" value="1"/>
</dbReference>
<dbReference type="SMART" id="SM00239">
    <property type="entry name" value="C2"/>
    <property type="match status" value="1"/>
</dbReference>
<evidence type="ECO:0000256" key="3">
    <source>
        <dbReference type="ARBA" id="ARBA00022801"/>
    </source>
</evidence>
<evidence type="ECO:0000256" key="6">
    <source>
        <dbReference type="PROSITE-ProRule" id="PRU00239"/>
    </source>
</evidence>
<dbReference type="GO" id="GO:0005737">
    <property type="term" value="C:cytoplasm"/>
    <property type="evidence" value="ECO:0007669"/>
    <property type="project" value="TreeGrafter"/>
</dbReference>
<dbReference type="GO" id="GO:0006508">
    <property type="term" value="P:proteolysis"/>
    <property type="evidence" value="ECO:0007669"/>
    <property type="project" value="UniProtKB-KW"/>
</dbReference>
<sequence length="624" mass="71194">MPSSYKNQKFSSLKKECLKKGELFVDSEFPPNNKSLFYSKVDNDIEWKRPKELCKVPKLVVKGVSCDDLSEGELGNCWFVSACSSLAQESKMWAKVIPDIKEQEYSNEAPYAGILHFQFWRFGDWIDVVIDDLLPTKDNKLIFCHSNSSNEFWSALLEKAYAKLYGDYESLVNGCTADTLVDFTGGVAESHDLTLFDLHDKDGLNNFFLDLRDGIENRSLITACISCEKDEIGQECEQGLKKGHSYGVTAIKKIEVMKNLKAQLGNELYLVRIRNPWGTEEWTGAWSDNSREWQMVNAQDRDKMGIVFDKEGEFWMSFDDFLKHFTGIDVCHFVNTAFFSLKRTWHEALLPGNWTRELSGGCSAENPQGFLFNPQFVFDINGPKDVIMISLEQDDAGKERKLGSSHDQIGFHVMKVETNRRYRVHVPGEKIHETEFVFKRCQFARFHLEKGRYVIIPSIFKAGIQGKFLLRLYTGSNALAKELVEDAPASKCCVKPHVMVTCVDIINAEGLAKNEKNTTDPYVVIKCEGETVKSEWNKETLDPVWNLKTIFYRKKPDIPITVEVMNHNTMLDDFMGIAEVPETGLDSEESKEYKLMGKGKKEKDVEKPGTLFLKIRSSNDLGEL</sequence>
<dbReference type="Pfam" id="PF01067">
    <property type="entry name" value="Calpain_III"/>
    <property type="match status" value="1"/>
</dbReference>
<dbReference type="PRINTS" id="PR00704">
    <property type="entry name" value="CALPAIN"/>
</dbReference>
<feature type="active site" evidence="5 6">
    <location>
        <position position="77"/>
    </location>
</feature>
<dbReference type="InterPro" id="IPR001300">
    <property type="entry name" value="Peptidase_C2_calpain_cat"/>
</dbReference>
<comment type="caution">
    <text evidence="9">The sequence shown here is derived from an EMBL/GenBank/DDBJ whole genome shotgun (WGS) entry which is preliminary data.</text>
</comment>
<dbReference type="PANTHER" id="PTHR10183">
    <property type="entry name" value="CALPAIN"/>
    <property type="match status" value="1"/>
</dbReference>
<evidence type="ECO:0000313" key="10">
    <source>
        <dbReference type="Proteomes" id="UP000749559"/>
    </source>
</evidence>
<proteinExistence type="inferred from homology"/>
<name>A0A8J1TTX9_OWEFU</name>
<dbReference type="InterPro" id="IPR022682">
    <property type="entry name" value="Calpain_domain_III"/>
</dbReference>
<evidence type="ECO:0000256" key="4">
    <source>
        <dbReference type="ARBA" id="ARBA00022807"/>
    </source>
</evidence>
<dbReference type="AlphaFoldDB" id="A0A8J1TTX9"/>
<keyword evidence="2 6" id="KW-0645">Protease</keyword>
<dbReference type="FunFam" id="3.90.70.10:FF:000114">
    <property type="entry name" value="Calpain a"/>
    <property type="match status" value="1"/>
</dbReference>
<dbReference type="PROSITE" id="PS50203">
    <property type="entry name" value="CALPAIN_CAT"/>
    <property type="match status" value="1"/>
</dbReference>
<dbReference type="CDD" id="cd04046">
    <property type="entry name" value="C2_Calpain"/>
    <property type="match status" value="1"/>
</dbReference>
<dbReference type="InterPro" id="IPR033884">
    <property type="entry name" value="C2_Calpain"/>
</dbReference>
<dbReference type="EMBL" id="CAIIXF020000007">
    <property type="protein sequence ID" value="CAH1789673.1"/>
    <property type="molecule type" value="Genomic_DNA"/>
</dbReference>
<evidence type="ECO:0000259" key="7">
    <source>
        <dbReference type="PROSITE" id="PS50004"/>
    </source>
</evidence>
<dbReference type="Pfam" id="PF00168">
    <property type="entry name" value="C2"/>
    <property type="match status" value="1"/>
</dbReference>
<dbReference type="InterPro" id="IPR038765">
    <property type="entry name" value="Papain-like_cys_pep_sf"/>
</dbReference>
<dbReference type="InterPro" id="IPR022683">
    <property type="entry name" value="Calpain_III"/>
</dbReference>
<dbReference type="SUPFAM" id="SSF49562">
    <property type="entry name" value="C2 domain (Calcium/lipid-binding domain, CaLB)"/>
    <property type="match status" value="1"/>
</dbReference>
<gene>
    <name evidence="9" type="ORF">OFUS_LOCUS14992</name>
</gene>
<organism evidence="9 10">
    <name type="scientific">Owenia fusiformis</name>
    <name type="common">Polychaete worm</name>
    <dbReference type="NCBI Taxonomy" id="6347"/>
    <lineage>
        <taxon>Eukaryota</taxon>
        <taxon>Metazoa</taxon>
        <taxon>Spiralia</taxon>
        <taxon>Lophotrochozoa</taxon>
        <taxon>Annelida</taxon>
        <taxon>Polychaeta</taxon>
        <taxon>Sedentaria</taxon>
        <taxon>Canalipalpata</taxon>
        <taxon>Sabellida</taxon>
        <taxon>Oweniida</taxon>
        <taxon>Oweniidae</taxon>
        <taxon>Owenia</taxon>
    </lineage>
</organism>
<dbReference type="CDD" id="cd00044">
    <property type="entry name" value="CysPc"/>
    <property type="match status" value="1"/>
</dbReference>
<dbReference type="Gene3D" id="2.60.40.150">
    <property type="entry name" value="C2 domain"/>
    <property type="match status" value="1"/>
</dbReference>
<dbReference type="Gene3D" id="2.60.120.380">
    <property type="match status" value="1"/>
</dbReference>
<feature type="active site" evidence="5 6">
    <location>
        <position position="244"/>
    </location>
</feature>
<dbReference type="GO" id="GO:0004198">
    <property type="term" value="F:calcium-dependent cysteine-type endopeptidase activity"/>
    <property type="evidence" value="ECO:0007669"/>
    <property type="project" value="InterPro"/>
</dbReference>
<evidence type="ECO:0000256" key="5">
    <source>
        <dbReference type="PIRSR" id="PIRSR622684-1"/>
    </source>
</evidence>
<evidence type="ECO:0000259" key="8">
    <source>
        <dbReference type="PROSITE" id="PS50203"/>
    </source>
</evidence>
<keyword evidence="4 6" id="KW-0788">Thiol protease</keyword>
<dbReference type="InterPro" id="IPR022684">
    <property type="entry name" value="Calpain_cysteine_protease"/>
</dbReference>
<dbReference type="OrthoDB" id="424753at2759"/>
<dbReference type="PANTHER" id="PTHR10183:SF379">
    <property type="entry name" value="CALPAIN-5"/>
    <property type="match status" value="1"/>
</dbReference>
<dbReference type="SUPFAM" id="SSF54001">
    <property type="entry name" value="Cysteine proteinases"/>
    <property type="match status" value="1"/>
</dbReference>
<feature type="active site" evidence="5 6">
    <location>
        <position position="275"/>
    </location>
</feature>
<dbReference type="InterPro" id="IPR036213">
    <property type="entry name" value="Calpain_III_sf"/>
</dbReference>
<dbReference type="EMBL" id="CAIIXF020000007">
    <property type="protein sequence ID" value="CAH1789674.1"/>
    <property type="molecule type" value="Genomic_DNA"/>
</dbReference>
<evidence type="ECO:0000256" key="2">
    <source>
        <dbReference type="ARBA" id="ARBA00022670"/>
    </source>
</evidence>
<keyword evidence="3 6" id="KW-0378">Hydrolase</keyword>
<accession>A0A8J1TTX9</accession>
<protein>
    <recommendedName>
        <fullName evidence="11">Calpain-5</fullName>
    </recommendedName>
</protein>
<dbReference type="InterPro" id="IPR000008">
    <property type="entry name" value="C2_dom"/>
</dbReference>
<evidence type="ECO:0000256" key="1">
    <source>
        <dbReference type="ARBA" id="ARBA00007623"/>
    </source>
</evidence>
<evidence type="ECO:0000313" key="9">
    <source>
        <dbReference type="EMBL" id="CAH1789674.1"/>
    </source>
</evidence>
<dbReference type="SMART" id="SM00230">
    <property type="entry name" value="CysPc"/>
    <property type="match status" value="1"/>
</dbReference>
<feature type="domain" description="Calpain catalytic" evidence="8">
    <location>
        <begin position="23"/>
        <end position="334"/>
    </location>
</feature>
<dbReference type="PROSITE" id="PS50004">
    <property type="entry name" value="C2"/>
    <property type="match status" value="1"/>
</dbReference>
<dbReference type="Gene3D" id="3.90.70.10">
    <property type="entry name" value="Cysteine proteinases"/>
    <property type="match status" value="1"/>
</dbReference>
<reference evidence="9" key="1">
    <citation type="submission" date="2022-03" db="EMBL/GenBank/DDBJ databases">
        <authorList>
            <person name="Martin C."/>
        </authorList>
    </citation>
    <scope>NUCLEOTIDE SEQUENCE</scope>
</reference>